<feature type="transmembrane region" description="Helical" evidence="5">
    <location>
        <begin position="277"/>
        <end position="300"/>
    </location>
</feature>
<feature type="transmembrane region" description="Helical" evidence="5">
    <location>
        <begin position="312"/>
        <end position="334"/>
    </location>
</feature>
<organism evidence="6 7">
    <name type="scientific">Ambispora leptoticha</name>
    <dbReference type="NCBI Taxonomy" id="144679"/>
    <lineage>
        <taxon>Eukaryota</taxon>
        <taxon>Fungi</taxon>
        <taxon>Fungi incertae sedis</taxon>
        <taxon>Mucoromycota</taxon>
        <taxon>Glomeromycotina</taxon>
        <taxon>Glomeromycetes</taxon>
        <taxon>Archaeosporales</taxon>
        <taxon>Ambisporaceae</taxon>
        <taxon>Ambispora</taxon>
    </lineage>
</organism>
<name>A0A9N8Z3Q8_9GLOM</name>
<reference evidence="6" key="1">
    <citation type="submission" date="2021-06" db="EMBL/GenBank/DDBJ databases">
        <authorList>
            <person name="Kallberg Y."/>
            <person name="Tangrot J."/>
            <person name="Rosling A."/>
        </authorList>
    </citation>
    <scope>NUCLEOTIDE SEQUENCE</scope>
    <source>
        <strain evidence="6">FL130A</strain>
    </source>
</reference>
<evidence type="ECO:0000256" key="1">
    <source>
        <dbReference type="ARBA" id="ARBA00004141"/>
    </source>
</evidence>
<evidence type="ECO:0000256" key="4">
    <source>
        <dbReference type="ARBA" id="ARBA00023136"/>
    </source>
</evidence>
<dbReference type="Proteomes" id="UP000789508">
    <property type="component" value="Unassembled WGS sequence"/>
</dbReference>
<dbReference type="GO" id="GO:0055085">
    <property type="term" value="P:transmembrane transport"/>
    <property type="evidence" value="ECO:0007669"/>
    <property type="project" value="InterPro"/>
</dbReference>
<feature type="transmembrane region" description="Helical" evidence="5">
    <location>
        <begin position="71"/>
        <end position="92"/>
    </location>
</feature>
<dbReference type="PANTHER" id="PTHR31794">
    <property type="entry name" value="AUXIN EFFLUX TRANSPORTER FAMILY PROTEIN (EUROFUNG)"/>
    <property type="match status" value="1"/>
</dbReference>
<sequence length="374" mass="41363">MEFTELLSIIAQSSTLILLLCLIGYWCARVGIITTTVQKGLSELIITVLMPSLLFSQVASGTDAATIIYLWPIPVFLYIFAMFSGSLGLLGGKLFGFDSKQTKFVTASIIFNNLTSLTLGLIQNLGTTEAMQFLLWKEEDTPEKAKARDLLSDEESAKRAHLSRKISHEGSFNESTPLLRPISSSHAKNFSTASRRVREVMSNVETLMNPPIYAAIAALIVGSIPSLKSLFFGENALLYPTITKSMIFLGNASTPLTLLTLGAQLSNLSSRSKGGKMYSAISWVMIARFMIMPFIGIFLVMMTRDWLVDDPMLWFVLMMLASGPSAFNCINITQLTGAFQEEMARLLIYSYIAVIPILTVTVMTMFYFIHKTIS</sequence>
<dbReference type="PANTHER" id="PTHR31794:SF4">
    <property type="entry name" value="AUXIN EFFLUX TRANSPORTER FAMILY PROTEIN (EUROFUNG)"/>
    <property type="match status" value="1"/>
</dbReference>
<dbReference type="EMBL" id="CAJVPS010000255">
    <property type="protein sequence ID" value="CAG8470175.1"/>
    <property type="molecule type" value="Genomic_DNA"/>
</dbReference>
<feature type="transmembrane region" description="Helical" evidence="5">
    <location>
        <begin position="104"/>
        <end position="126"/>
    </location>
</feature>
<dbReference type="GO" id="GO:0005783">
    <property type="term" value="C:endoplasmic reticulum"/>
    <property type="evidence" value="ECO:0007669"/>
    <property type="project" value="TreeGrafter"/>
</dbReference>
<gene>
    <name evidence="6" type="ORF">ALEPTO_LOCUS1973</name>
</gene>
<evidence type="ECO:0000256" key="5">
    <source>
        <dbReference type="SAM" id="Phobius"/>
    </source>
</evidence>
<keyword evidence="7" id="KW-1185">Reference proteome</keyword>
<comment type="caution">
    <text evidence="6">The sequence shown here is derived from an EMBL/GenBank/DDBJ whole genome shotgun (WGS) entry which is preliminary data.</text>
</comment>
<dbReference type="InterPro" id="IPR004776">
    <property type="entry name" value="Mem_transp_PIN-like"/>
</dbReference>
<keyword evidence="2 5" id="KW-0812">Transmembrane</keyword>
<proteinExistence type="predicted"/>
<dbReference type="Pfam" id="PF03547">
    <property type="entry name" value="Mem_trans"/>
    <property type="match status" value="1"/>
</dbReference>
<dbReference type="OrthoDB" id="191139at2759"/>
<evidence type="ECO:0000256" key="2">
    <source>
        <dbReference type="ARBA" id="ARBA00022692"/>
    </source>
</evidence>
<keyword evidence="3 5" id="KW-1133">Transmembrane helix</keyword>
<feature type="transmembrane region" description="Helical" evidence="5">
    <location>
        <begin position="245"/>
        <end position="265"/>
    </location>
</feature>
<evidence type="ECO:0000313" key="6">
    <source>
        <dbReference type="EMBL" id="CAG8470175.1"/>
    </source>
</evidence>
<dbReference type="GO" id="GO:0016020">
    <property type="term" value="C:membrane"/>
    <property type="evidence" value="ECO:0007669"/>
    <property type="project" value="UniProtKB-SubCell"/>
</dbReference>
<feature type="transmembrane region" description="Helical" evidence="5">
    <location>
        <begin position="346"/>
        <end position="369"/>
    </location>
</feature>
<dbReference type="AlphaFoldDB" id="A0A9N8Z3Q8"/>
<keyword evidence="4 5" id="KW-0472">Membrane</keyword>
<evidence type="ECO:0000313" key="7">
    <source>
        <dbReference type="Proteomes" id="UP000789508"/>
    </source>
</evidence>
<protein>
    <submittedName>
        <fullName evidence="6">6293_t:CDS:1</fullName>
    </submittedName>
</protein>
<feature type="transmembrane region" description="Helical" evidence="5">
    <location>
        <begin position="212"/>
        <end position="233"/>
    </location>
</feature>
<feature type="transmembrane region" description="Helical" evidence="5">
    <location>
        <begin position="6"/>
        <end position="28"/>
    </location>
</feature>
<accession>A0A9N8Z3Q8</accession>
<evidence type="ECO:0000256" key="3">
    <source>
        <dbReference type="ARBA" id="ARBA00022989"/>
    </source>
</evidence>
<comment type="subcellular location">
    <subcellularLocation>
        <location evidence="1">Membrane</location>
        <topology evidence="1">Multi-pass membrane protein</topology>
    </subcellularLocation>
</comment>